<feature type="compositionally biased region" description="Polar residues" evidence="4">
    <location>
        <begin position="656"/>
        <end position="667"/>
    </location>
</feature>
<feature type="domain" description="DRBM" evidence="5">
    <location>
        <begin position="448"/>
        <end position="515"/>
    </location>
</feature>
<protein>
    <recommendedName>
        <fullName evidence="5">DRBM domain-containing protein</fullName>
    </recommendedName>
</protein>
<evidence type="ECO:0000256" key="2">
    <source>
        <dbReference type="ARBA" id="ARBA00022884"/>
    </source>
</evidence>
<dbReference type="GeneID" id="582369"/>
<dbReference type="CDD" id="cd19858">
    <property type="entry name" value="DSRM_STAU_rpt2"/>
    <property type="match status" value="1"/>
</dbReference>
<dbReference type="PANTHER" id="PTHR46054:SF3">
    <property type="entry name" value="MATERNAL EFFECT PROTEIN STAUFEN"/>
    <property type="match status" value="1"/>
</dbReference>
<evidence type="ECO:0000256" key="3">
    <source>
        <dbReference type="PROSITE-ProRule" id="PRU00266"/>
    </source>
</evidence>
<dbReference type="Pfam" id="PF16482">
    <property type="entry name" value="Staufen_C"/>
    <property type="match status" value="1"/>
</dbReference>
<dbReference type="InterPro" id="IPR032478">
    <property type="entry name" value="Staufen_C"/>
</dbReference>
<dbReference type="Pfam" id="PF00035">
    <property type="entry name" value="dsrm"/>
    <property type="match status" value="3"/>
</dbReference>
<reference evidence="7" key="1">
    <citation type="submission" date="2015-02" db="EMBL/GenBank/DDBJ databases">
        <title>Genome sequencing for Strongylocentrotus purpuratus.</title>
        <authorList>
            <person name="Murali S."/>
            <person name="Liu Y."/>
            <person name="Vee V."/>
            <person name="English A."/>
            <person name="Wang M."/>
            <person name="Skinner E."/>
            <person name="Han Y."/>
            <person name="Muzny D.M."/>
            <person name="Worley K.C."/>
            <person name="Gibbs R.A."/>
        </authorList>
    </citation>
    <scope>NUCLEOTIDE SEQUENCE</scope>
</reference>
<dbReference type="GO" id="GO:0008298">
    <property type="term" value="P:intracellular mRNA localization"/>
    <property type="evidence" value="ECO:0000318"/>
    <property type="project" value="GO_Central"/>
</dbReference>
<feature type="domain" description="DRBM" evidence="5">
    <location>
        <begin position="382"/>
        <end position="415"/>
    </location>
</feature>
<feature type="domain" description="DRBM" evidence="5">
    <location>
        <begin position="106"/>
        <end position="173"/>
    </location>
</feature>
<proteinExistence type="predicted"/>
<keyword evidence="7" id="KW-1185">Reference proteome</keyword>
<evidence type="ECO:0000256" key="1">
    <source>
        <dbReference type="ARBA" id="ARBA00022737"/>
    </source>
</evidence>
<dbReference type="FunFam" id="3.30.160.20:FF:000007">
    <property type="entry name" value="Double-stranded RNA-binding protein Staufen homolog 1"/>
    <property type="match status" value="2"/>
</dbReference>
<keyword evidence="2 3" id="KW-0694">RNA-binding</keyword>
<dbReference type="GO" id="GO:0043005">
    <property type="term" value="C:neuron projection"/>
    <property type="evidence" value="ECO:0000318"/>
    <property type="project" value="GO_Central"/>
</dbReference>
<feature type="region of interest" description="Disordered" evidence="4">
    <location>
        <begin position="1"/>
        <end position="96"/>
    </location>
</feature>
<dbReference type="RefSeq" id="XP_030829940.1">
    <property type="nucleotide sequence ID" value="XM_030974080.1"/>
</dbReference>
<dbReference type="PANTHER" id="PTHR46054">
    <property type="entry name" value="MATERNAL EFFECT PROTEIN STAUFEN"/>
    <property type="match status" value="1"/>
</dbReference>
<dbReference type="GO" id="GO:0010494">
    <property type="term" value="C:cytoplasmic stress granule"/>
    <property type="evidence" value="ECO:0000318"/>
    <property type="project" value="GO_Central"/>
</dbReference>
<evidence type="ECO:0000313" key="7">
    <source>
        <dbReference type="Proteomes" id="UP000007110"/>
    </source>
</evidence>
<dbReference type="PROSITE" id="PS50137">
    <property type="entry name" value="DS_RBD"/>
    <property type="match status" value="4"/>
</dbReference>
<dbReference type="GO" id="GO:0005886">
    <property type="term" value="C:plasma membrane"/>
    <property type="evidence" value="ECO:0000318"/>
    <property type="project" value="GO_Central"/>
</dbReference>
<evidence type="ECO:0000256" key="4">
    <source>
        <dbReference type="SAM" id="MobiDB-lite"/>
    </source>
</evidence>
<evidence type="ECO:0000259" key="5">
    <source>
        <dbReference type="PROSITE" id="PS50137"/>
    </source>
</evidence>
<dbReference type="GO" id="GO:0003725">
    <property type="term" value="F:double-stranded RNA binding"/>
    <property type="evidence" value="ECO:0000318"/>
    <property type="project" value="GO_Central"/>
</dbReference>
<dbReference type="GO" id="GO:0003729">
    <property type="term" value="F:mRNA binding"/>
    <property type="evidence" value="ECO:0000318"/>
    <property type="project" value="GO_Central"/>
</dbReference>
<feature type="compositionally biased region" description="Low complexity" evidence="4">
    <location>
        <begin position="333"/>
        <end position="364"/>
    </location>
</feature>
<feature type="compositionally biased region" description="Low complexity" evidence="4">
    <location>
        <begin position="271"/>
        <end position="286"/>
    </location>
</feature>
<dbReference type="AlphaFoldDB" id="A0A7M7STB9"/>
<dbReference type="InterPro" id="IPR051740">
    <property type="entry name" value="DRBM-containing_protein"/>
</dbReference>
<dbReference type="GO" id="GO:0007281">
    <property type="term" value="P:germ cell development"/>
    <property type="evidence" value="ECO:0000318"/>
    <property type="project" value="GO_Central"/>
</dbReference>
<sequence length="879" mass="93128">MSTPMSHSANQSAAPAVATSSPSEAHPTGRPAGILPMPAQLLAASHGGGGGGGGGPPAASASASPKGTQQDSNGGVAVPSTGGGDNAAQGPAQNEANNMANTKEKTSMCLLNELARFNKLQPKYELVSEKGPPHEKIFSVCLTLGTQKYDSSGASIKKAQHGAAASALEKCGLPHPVPRNQPKKFKHRPMNTNTDAMTPTVKLNSLAMKTGKQVHYMPLNPVPQRPFYGGYRGPRNQGMPPPNHGGMPQGPPPQGPHPNQQQPPSPPQQPPAAQQQGQGQQGQSGPAQPPPTFHPPGPPQMPPPPLQPQQGQVAPPPGMAPPQGMPPQGPGGMEQQGQQDGAPPPNQTQQQHQHMPQQGGPPYQNNHNRPYYRYPRPFVHYIKVTVGDHEFVGEGKTQKGARQNAAFRALTALENEPASKVDMATTTNVVVDGNGDAPSGGEERNVKSDISLIYEAANLHNLNVVFKVLDERGQPHLKIFKLQCTVGEFNTESEGPSKKDAKRKAAELMLPKLKELPPVAAKQVVIQHHMMQRKLWVQDKNKKRKSKSLLKTSPEDPNFGAPGLHPVSRLVQILQAKNEREPEFAVTEERPLMERAGAHMIRRREFTMQVSAASKTASGKGKTKKDAKKQAAENMLKLLGYAPTPEESNGVGAGQPSKSALKTGSKTLDQEGDRKVTFKDEKQKKGLKKDEKKDGSPAQVNSVKGLAPGLLPMMPGMGSQPSQIFPSGPAPAGAHKMPGQGLNRAPGAPVTGSNMKVSPKKNSLRDIAQDLLSLGHSPTAEALLKGTSGPHSIPNLSRPTQQLEYLAQVGGVSTKFNDFPKGNKPEYQSVVYISTEPQSAYRGVGATLEAAHDVAAITALRSLAGITDGGDANKNGSGR</sequence>
<feature type="compositionally biased region" description="Pro residues" evidence="4">
    <location>
        <begin position="239"/>
        <end position="270"/>
    </location>
</feature>
<dbReference type="Gene3D" id="3.30.160.20">
    <property type="match status" value="5"/>
</dbReference>
<dbReference type="SUPFAM" id="SSF54768">
    <property type="entry name" value="dsRNA-binding domain-like"/>
    <property type="match status" value="4"/>
</dbReference>
<dbReference type="FunCoup" id="A0A7M7STB9">
    <property type="interactions" value="1379"/>
</dbReference>
<dbReference type="GO" id="GO:0098964">
    <property type="term" value="P:anterograde dendritic transport of messenger ribonucleoprotein complex"/>
    <property type="evidence" value="ECO:0000318"/>
    <property type="project" value="GO_Central"/>
</dbReference>
<dbReference type="KEGG" id="spu:582369"/>
<reference evidence="6" key="2">
    <citation type="submission" date="2021-01" db="UniProtKB">
        <authorList>
            <consortium name="EnsemblMetazoa"/>
        </authorList>
    </citation>
    <scope>IDENTIFICATION</scope>
</reference>
<feature type="compositionally biased region" description="Pro residues" evidence="4">
    <location>
        <begin position="314"/>
        <end position="329"/>
    </location>
</feature>
<feature type="domain" description="DRBM" evidence="5">
    <location>
        <begin position="565"/>
        <end position="641"/>
    </location>
</feature>
<accession>A0A7M7STB9</accession>
<feature type="compositionally biased region" description="Basic and acidic residues" evidence="4">
    <location>
        <begin position="668"/>
        <end position="695"/>
    </location>
</feature>
<dbReference type="SMART" id="SM00358">
    <property type="entry name" value="DSRM"/>
    <property type="match status" value="4"/>
</dbReference>
<dbReference type="Proteomes" id="UP000007110">
    <property type="component" value="Unassembled WGS sequence"/>
</dbReference>
<dbReference type="EnsemblMetazoa" id="XM_030974080">
    <property type="protein sequence ID" value="XP_030829940"/>
    <property type="gene ID" value="LOC582369"/>
</dbReference>
<name>A0A7M7STB9_STRPU</name>
<feature type="region of interest" description="Disordered" evidence="4">
    <location>
        <begin position="215"/>
        <end position="372"/>
    </location>
</feature>
<feature type="compositionally biased region" description="Low complexity" evidence="4">
    <location>
        <begin position="12"/>
        <end position="25"/>
    </location>
</feature>
<feature type="compositionally biased region" description="Polar residues" evidence="4">
    <location>
        <begin position="1"/>
        <end position="11"/>
    </location>
</feature>
<organism evidence="6 7">
    <name type="scientific">Strongylocentrotus purpuratus</name>
    <name type="common">Purple sea urchin</name>
    <dbReference type="NCBI Taxonomy" id="7668"/>
    <lineage>
        <taxon>Eukaryota</taxon>
        <taxon>Metazoa</taxon>
        <taxon>Echinodermata</taxon>
        <taxon>Eleutherozoa</taxon>
        <taxon>Echinozoa</taxon>
        <taxon>Echinoidea</taxon>
        <taxon>Euechinoidea</taxon>
        <taxon>Echinacea</taxon>
        <taxon>Camarodonta</taxon>
        <taxon>Echinidea</taxon>
        <taxon>Strongylocentrotidae</taxon>
        <taxon>Strongylocentrotus</taxon>
    </lineage>
</organism>
<dbReference type="GO" id="GO:0032839">
    <property type="term" value="C:dendrite cytoplasm"/>
    <property type="evidence" value="ECO:0007669"/>
    <property type="project" value="GOC"/>
</dbReference>
<feature type="compositionally biased region" description="Pro residues" evidence="4">
    <location>
        <begin position="287"/>
        <end position="307"/>
    </location>
</feature>
<feature type="region of interest" description="Disordered" evidence="4">
    <location>
        <begin position="537"/>
        <end position="564"/>
    </location>
</feature>
<feature type="region of interest" description="Disordered" evidence="4">
    <location>
        <begin position="603"/>
        <end position="630"/>
    </location>
</feature>
<feature type="region of interest" description="Disordered" evidence="4">
    <location>
        <begin position="642"/>
        <end position="759"/>
    </location>
</feature>
<dbReference type="OrthoDB" id="10037267at2759"/>
<evidence type="ECO:0000313" key="6">
    <source>
        <dbReference type="EnsemblMetazoa" id="XP_030829940"/>
    </source>
</evidence>
<dbReference type="GO" id="GO:0035418">
    <property type="term" value="P:protein localization to synapse"/>
    <property type="evidence" value="ECO:0000318"/>
    <property type="project" value="GO_Central"/>
</dbReference>
<dbReference type="CDD" id="cd19861">
    <property type="entry name" value="DSRM_STAU_rpt5"/>
    <property type="match status" value="1"/>
</dbReference>
<feature type="region of interest" description="Disordered" evidence="4">
    <location>
        <begin position="171"/>
        <end position="197"/>
    </location>
</feature>
<dbReference type="InterPro" id="IPR014720">
    <property type="entry name" value="dsRBD_dom"/>
</dbReference>
<dbReference type="GO" id="GO:0043025">
    <property type="term" value="C:neuronal cell body"/>
    <property type="evidence" value="ECO:0000318"/>
    <property type="project" value="GO_Central"/>
</dbReference>
<keyword evidence="1" id="KW-0677">Repeat</keyword>
<feature type="compositionally biased region" description="Gly residues" evidence="4">
    <location>
        <begin position="46"/>
        <end position="56"/>
    </location>
</feature>
<dbReference type="OMA" id="GMTHITE"/>
<dbReference type="InParanoid" id="A0A7M7STB9"/>